<accession>A0A085VNH5</accession>
<evidence type="ECO:0000313" key="1">
    <source>
        <dbReference type="EMBL" id="KFE56988.1"/>
    </source>
</evidence>
<dbReference type="EMBL" id="JPQU01000023">
    <property type="protein sequence ID" value="KFE56988.1"/>
    <property type="molecule type" value="Genomic_DNA"/>
</dbReference>
<name>A0A085VNH5_PSESX</name>
<keyword evidence="2" id="KW-1185">Reference proteome</keyword>
<dbReference type="AlphaFoldDB" id="A0A085VNH5"/>
<gene>
    <name evidence="1" type="ORF">IV01_07365</name>
</gene>
<dbReference type="RefSeq" id="WP_032627281.1">
    <property type="nucleotide sequence ID" value="NZ_JPQU01000023.1"/>
</dbReference>
<organism evidence="1 2">
    <name type="scientific">Pseudomonas syringae</name>
    <dbReference type="NCBI Taxonomy" id="317"/>
    <lineage>
        <taxon>Bacteria</taxon>
        <taxon>Pseudomonadati</taxon>
        <taxon>Pseudomonadota</taxon>
        <taxon>Gammaproteobacteria</taxon>
        <taxon>Pseudomonadales</taxon>
        <taxon>Pseudomonadaceae</taxon>
        <taxon>Pseudomonas</taxon>
    </lineage>
</organism>
<sequence length="236" mass="25315">MPNQSKVLPVQDEKGHKIGRQQLTPPLITELRTASKSIYGGGVLDTPAVDVIGTADPGTNIRVDDTAGRTLSCQTGADGIWICGRLILERGQHVFTALAYTIDPPVEPVQSPPFSINVVIGERFRMNGFYALDVSGSLYPCGSIIPIVSPAQHPPRLLITGQAGTRIQMANSGQSADTPAHDSPLWGEKQTIPYYGISLEVTPIGLLPISNWFHVRTVDELPPIVAKCVANFVNVG</sequence>
<comment type="caution">
    <text evidence="1">The sequence shown here is derived from an EMBL/GenBank/DDBJ whole genome shotgun (WGS) entry which is preliminary data.</text>
</comment>
<dbReference type="Proteomes" id="UP000028631">
    <property type="component" value="Unassembled WGS sequence"/>
</dbReference>
<evidence type="ECO:0000313" key="2">
    <source>
        <dbReference type="Proteomes" id="UP000028631"/>
    </source>
</evidence>
<proteinExistence type="predicted"/>
<reference evidence="1 2" key="1">
    <citation type="submission" date="2014-07" db="EMBL/GenBank/DDBJ databases">
        <title>Draft Genome Sequences of Environmental Pseudomonas syringae strains.</title>
        <authorList>
            <person name="Baltrus D.A."/>
            <person name="Berge O."/>
            <person name="Morris C."/>
        </authorList>
    </citation>
    <scope>NUCLEOTIDE SEQUENCE [LARGE SCALE GENOMIC DNA]</scope>
    <source>
        <strain evidence="1 2">GAW0119</strain>
    </source>
</reference>
<dbReference type="PATRIC" id="fig|317.175.peg.1527"/>
<protein>
    <submittedName>
        <fullName evidence="1">Uncharacterized protein</fullName>
    </submittedName>
</protein>